<evidence type="ECO:0000256" key="2">
    <source>
        <dbReference type="ARBA" id="ARBA00009861"/>
    </source>
</evidence>
<protein>
    <submittedName>
        <fullName evidence="6">BAHD acyltransferase-like 22</fullName>
    </submittedName>
</protein>
<keyword evidence="3 6" id="KW-0808">Transferase</keyword>
<sequence length="458" mass="50596">MDYPTAESPFSAHRFIFDPVMEKAGSSTEFHVKISDPVMVPPCIPSPKTILQLSAVDNYPAVRGNILDCLLVYNASNTISADPATVIREALSKVLVYYFPFAGRLRNKGDGELEVDCTGEGALFVEAMADENLSALGDFDYHNPAFGKLLYSLPLDTPIHDLHPLVVQVTRFTCGGFVVGLSLDHTICDGRGAGQFLKALAEMARGEAKPSLEPIWNRELLKLEDLIRLQFYHFESMRPPPIVEEIVQASIIVNSETISNIKQYIMEECKDSCSAFDVVGGLAWLARTKAFQVPHTENVMVIFAVDARRSFDPPLPKGYYGNAAGNACAMDNVQDLLNGSLLRAVMIIKKSKVSLNENIRAKTVMRPSAIDVNMKHESTVGLSDLRHLGFNEVDFGWGDALNASLVQHGVIQQNYFLFLQPSKNMNGGIKIAMFMPQSKVKPFKIEMEALISKYATKV</sequence>
<dbReference type="EMBL" id="MK585542">
    <property type="protein sequence ID" value="QDM39185.1"/>
    <property type="molecule type" value="mRNA"/>
</dbReference>
<dbReference type="GO" id="GO:0042617">
    <property type="term" value="P:paclitaxel biosynthetic process"/>
    <property type="evidence" value="ECO:0007669"/>
    <property type="project" value="UniProtKB-UniPathway"/>
</dbReference>
<accession>A0A515L538</accession>
<dbReference type="InterPro" id="IPR023213">
    <property type="entry name" value="CAT-like_dom_sf"/>
</dbReference>
<name>A0A515L538_9CONI</name>
<organism evidence="6">
    <name type="scientific">Taxus x media</name>
    <dbReference type="NCBI Taxonomy" id="85957"/>
    <lineage>
        <taxon>Eukaryota</taxon>
        <taxon>Viridiplantae</taxon>
        <taxon>Streptophyta</taxon>
        <taxon>Embryophyta</taxon>
        <taxon>Tracheophyta</taxon>
        <taxon>Spermatophyta</taxon>
        <taxon>Pinopsida</taxon>
        <taxon>Pinidae</taxon>
        <taxon>Conifers II</taxon>
        <taxon>Cupressales</taxon>
        <taxon>Taxaceae</taxon>
        <taxon>Taxus</taxon>
    </lineage>
</organism>
<evidence type="ECO:0000256" key="4">
    <source>
        <dbReference type="ARBA" id="ARBA00023059"/>
    </source>
</evidence>
<evidence type="ECO:0000313" key="6">
    <source>
        <dbReference type="EMBL" id="QDM39185.1"/>
    </source>
</evidence>
<dbReference type="InterPro" id="IPR050898">
    <property type="entry name" value="Plant_acyltransferase"/>
</dbReference>
<evidence type="ECO:0000256" key="1">
    <source>
        <dbReference type="ARBA" id="ARBA00005122"/>
    </source>
</evidence>
<keyword evidence="4" id="KW-0876">Taxol biosynthesis</keyword>
<dbReference type="PANTHER" id="PTHR31147:SF1">
    <property type="entry name" value="ACYL TRANSFERASE 4"/>
    <property type="match status" value="1"/>
</dbReference>
<comment type="similarity">
    <text evidence="2">Belongs to the plant acyltransferase family.</text>
</comment>
<dbReference type="UniPathway" id="UPA00842"/>
<keyword evidence="5 6" id="KW-0012">Acyltransferase</keyword>
<reference evidence="6" key="1">
    <citation type="journal article" date="2019" name="Front. Plant Sci.">
        <title>Evolutionary Developments in Plant Specialized Metabolism, Exemplified by Two Transferase Families.</title>
        <authorList>
            <person name="Kusano H."/>
            <person name="Li H."/>
            <person name="Minami H."/>
            <person name="Kato Y."/>
            <person name="Tabata H."/>
            <person name="Yazaki K."/>
        </authorList>
    </citation>
    <scope>NUCLEOTIDE SEQUENCE</scope>
</reference>
<dbReference type="GO" id="GO:0016746">
    <property type="term" value="F:acyltransferase activity"/>
    <property type="evidence" value="ECO:0007669"/>
    <property type="project" value="UniProtKB-KW"/>
</dbReference>
<dbReference type="PANTHER" id="PTHR31147">
    <property type="entry name" value="ACYL TRANSFERASE 4"/>
    <property type="match status" value="1"/>
</dbReference>
<proteinExistence type="evidence at transcript level"/>
<evidence type="ECO:0000256" key="3">
    <source>
        <dbReference type="ARBA" id="ARBA00022679"/>
    </source>
</evidence>
<dbReference type="AlphaFoldDB" id="A0A515L538"/>
<evidence type="ECO:0000256" key="5">
    <source>
        <dbReference type="ARBA" id="ARBA00023315"/>
    </source>
</evidence>
<dbReference type="Gene3D" id="3.30.559.10">
    <property type="entry name" value="Chloramphenicol acetyltransferase-like domain"/>
    <property type="match status" value="2"/>
</dbReference>
<dbReference type="Pfam" id="PF02458">
    <property type="entry name" value="Transferase"/>
    <property type="match status" value="1"/>
</dbReference>
<comment type="pathway">
    <text evidence="1">Alkaloid biosynthesis; taxol biosynthesis.</text>
</comment>